<reference evidence="6" key="1">
    <citation type="submission" date="2022-01" db="UniProtKB">
        <authorList>
            <consortium name="EnsemblMetazoa"/>
        </authorList>
    </citation>
    <scope>IDENTIFICATION</scope>
</reference>
<dbReference type="Pfam" id="PF00089">
    <property type="entry name" value="Trypsin"/>
    <property type="match status" value="1"/>
</dbReference>
<dbReference type="KEGG" id="clec:112126178"/>
<dbReference type="GO" id="GO:0004252">
    <property type="term" value="F:serine-type endopeptidase activity"/>
    <property type="evidence" value="ECO:0007669"/>
    <property type="project" value="InterPro"/>
</dbReference>
<organism evidence="6 7">
    <name type="scientific">Cimex lectularius</name>
    <name type="common">Bed bug</name>
    <name type="synonym">Acanthia lectularia</name>
    <dbReference type="NCBI Taxonomy" id="79782"/>
    <lineage>
        <taxon>Eukaryota</taxon>
        <taxon>Metazoa</taxon>
        <taxon>Ecdysozoa</taxon>
        <taxon>Arthropoda</taxon>
        <taxon>Hexapoda</taxon>
        <taxon>Insecta</taxon>
        <taxon>Pterygota</taxon>
        <taxon>Neoptera</taxon>
        <taxon>Paraneoptera</taxon>
        <taxon>Hemiptera</taxon>
        <taxon>Heteroptera</taxon>
        <taxon>Panheteroptera</taxon>
        <taxon>Cimicomorpha</taxon>
        <taxon>Cimicidae</taxon>
        <taxon>Cimex</taxon>
    </lineage>
</organism>
<evidence type="ECO:0000256" key="3">
    <source>
        <dbReference type="ARBA" id="ARBA00022825"/>
    </source>
</evidence>
<dbReference type="EnsemblMetazoa" id="XM_024224746.1">
    <property type="protein sequence ID" value="XP_024080514.1"/>
    <property type="gene ID" value="LOC112126178"/>
</dbReference>
<feature type="domain" description="Peptidase S1" evidence="5">
    <location>
        <begin position="28"/>
        <end position="321"/>
    </location>
</feature>
<sequence length="325" mass="35721">MYVGGGSEVEALDGENEHPENLVRKKRILGGEVVNDNVGIFVASVQRRADRAHLCVGTLVTLRHLVTTCHCVAHSDDSSSGITTALPEGHIVIAGSKNSFTLDNQNTRNVSRMEADYRCRYNSDAAMWEYNLGYITVLKAFRYIENKLGTIKKLHNTQKDLDDELLVLMSTKALQSGGSEFCMVYGWGGTATKTTDGVFDVTTFPDPLNHKAVQFITLPTCQVRLCTIGKGICRYNFYKNKCFCVAASGDGVGPLCDGDSGAPLICKEKFYGVGEVVHECGAVKVSLFFKLDIESIKHYILSGTSFPKINYPLFFIMSVLTIMPV</sequence>
<keyword evidence="4" id="KW-1015">Disulfide bond</keyword>
<protein>
    <recommendedName>
        <fullName evidence="5">Peptidase S1 domain-containing protein</fullName>
    </recommendedName>
</protein>
<dbReference type="GeneID" id="112126178"/>
<keyword evidence="3" id="KW-0720">Serine protease</keyword>
<dbReference type="SUPFAM" id="SSF50494">
    <property type="entry name" value="Trypsin-like serine proteases"/>
    <property type="match status" value="1"/>
</dbReference>
<proteinExistence type="predicted"/>
<dbReference type="SMART" id="SM00020">
    <property type="entry name" value="Tryp_SPc"/>
    <property type="match status" value="1"/>
</dbReference>
<keyword evidence="7" id="KW-1185">Reference proteome</keyword>
<dbReference type="Proteomes" id="UP000494040">
    <property type="component" value="Unassembled WGS sequence"/>
</dbReference>
<dbReference type="InterPro" id="IPR009003">
    <property type="entry name" value="Peptidase_S1_PA"/>
</dbReference>
<evidence type="ECO:0000256" key="2">
    <source>
        <dbReference type="ARBA" id="ARBA00022801"/>
    </source>
</evidence>
<evidence type="ECO:0000313" key="6">
    <source>
        <dbReference type="EnsemblMetazoa" id="XP_024080514.1"/>
    </source>
</evidence>
<keyword evidence="1" id="KW-0645">Protease</keyword>
<name>A0A8I6SEL3_CIMLE</name>
<dbReference type="PANTHER" id="PTHR24276">
    <property type="entry name" value="POLYSERASE-RELATED"/>
    <property type="match status" value="1"/>
</dbReference>
<dbReference type="InterPro" id="IPR001254">
    <property type="entry name" value="Trypsin_dom"/>
</dbReference>
<dbReference type="Gene3D" id="2.40.10.10">
    <property type="entry name" value="Trypsin-like serine proteases"/>
    <property type="match status" value="1"/>
</dbReference>
<evidence type="ECO:0000259" key="5">
    <source>
        <dbReference type="PROSITE" id="PS50240"/>
    </source>
</evidence>
<dbReference type="RefSeq" id="XP_024080514.1">
    <property type="nucleotide sequence ID" value="XM_024224746.1"/>
</dbReference>
<dbReference type="InterPro" id="IPR050430">
    <property type="entry name" value="Peptidase_S1"/>
</dbReference>
<dbReference type="PANTHER" id="PTHR24276:SF98">
    <property type="entry name" value="FI18310P1-RELATED"/>
    <property type="match status" value="1"/>
</dbReference>
<keyword evidence="2" id="KW-0378">Hydrolase</keyword>
<dbReference type="AlphaFoldDB" id="A0A8I6SEL3"/>
<accession>A0A8I6SEL3</accession>
<evidence type="ECO:0000313" key="7">
    <source>
        <dbReference type="Proteomes" id="UP000494040"/>
    </source>
</evidence>
<dbReference type="InterPro" id="IPR043504">
    <property type="entry name" value="Peptidase_S1_PA_chymotrypsin"/>
</dbReference>
<evidence type="ECO:0000256" key="4">
    <source>
        <dbReference type="ARBA" id="ARBA00023157"/>
    </source>
</evidence>
<dbReference type="PROSITE" id="PS50240">
    <property type="entry name" value="TRYPSIN_DOM"/>
    <property type="match status" value="1"/>
</dbReference>
<dbReference type="GO" id="GO:0006508">
    <property type="term" value="P:proteolysis"/>
    <property type="evidence" value="ECO:0007669"/>
    <property type="project" value="UniProtKB-KW"/>
</dbReference>
<evidence type="ECO:0000256" key="1">
    <source>
        <dbReference type="ARBA" id="ARBA00022670"/>
    </source>
</evidence>